<dbReference type="InterPro" id="IPR004839">
    <property type="entry name" value="Aminotransferase_I/II_large"/>
</dbReference>
<dbReference type="SUPFAM" id="SSF53383">
    <property type="entry name" value="PLP-dependent transferases"/>
    <property type="match status" value="1"/>
</dbReference>
<accession>A0A914PAH1</accession>
<evidence type="ECO:0000259" key="5">
    <source>
        <dbReference type="Pfam" id="PF00155"/>
    </source>
</evidence>
<dbReference type="WBParaSite" id="PDA_v2.g12287.t1">
    <property type="protein sequence ID" value="PDA_v2.g12287.t1"/>
    <property type="gene ID" value="PDA_v2.g12287"/>
</dbReference>
<comment type="cofactor">
    <cofactor evidence="1">
        <name>pyridoxal 5'-phosphate</name>
        <dbReference type="ChEBI" id="CHEBI:597326"/>
    </cofactor>
</comment>
<evidence type="ECO:0000256" key="1">
    <source>
        <dbReference type="ARBA" id="ARBA00001933"/>
    </source>
</evidence>
<comment type="similarity">
    <text evidence="2">Belongs to the class-II pyridoxal-phosphate-dependent aminotransferase family.</text>
</comment>
<dbReference type="Proteomes" id="UP000887578">
    <property type="component" value="Unplaced"/>
</dbReference>
<protein>
    <submittedName>
        <fullName evidence="7">Aminotransferase class I/classII domain-containing protein</fullName>
    </submittedName>
</protein>
<dbReference type="GO" id="GO:0030170">
    <property type="term" value="F:pyridoxal phosphate binding"/>
    <property type="evidence" value="ECO:0007669"/>
    <property type="project" value="InterPro"/>
</dbReference>
<dbReference type="GO" id="GO:0017059">
    <property type="term" value="C:serine palmitoyltransferase complex"/>
    <property type="evidence" value="ECO:0007669"/>
    <property type="project" value="TreeGrafter"/>
</dbReference>
<dbReference type="InterPro" id="IPR015422">
    <property type="entry name" value="PyrdxlP-dep_Trfase_small"/>
</dbReference>
<dbReference type="InterPro" id="IPR015421">
    <property type="entry name" value="PyrdxlP-dep_Trfase_major"/>
</dbReference>
<dbReference type="PANTHER" id="PTHR13693:SF3">
    <property type="entry name" value="LD36009P"/>
    <property type="match status" value="1"/>
</dbReference>
<reference evidence="7" key="1">
    <citation type="submission" date="2022-11" db="UniProtKB">
        <authorList>
            <consortium name="WormBaseParasite"/>
        </authorList>
    </citation>
    <scope>IDENTIFICATION</scope>
</reference>
<keyword evidence="3" id="KW-0808">Transferase</keyword>
<organism evidence="6 7">
    <name type="scientific">Panagrolaimus davidi</name>
    <dbReference type="NCBI Taxonomy" id="227884"/>
    <lineage>
        <taxon>Eukaryota</taxon>
        <taxon>Metazoa</taxon>
        <taxon>Ecdysozoa</taxon>
        <taxon>Nematoda</taxon>
        <taxon>Chromadorea</taxon>
        <taxon>Rhabditida</taxon>
        <taxon>Tylenchina</taxon>
        <taxon>Panagrolaimomorpha</taxon>
        <taxon>Panagrolaimoidea</taxon>
        <taxon>Panagrolaimidae</taxon>
        <taxon>Panagrolaimus</taxon>
    </lineage>
</organism>
<dbReference type="GO" id="GO:0046512">
    <property type="term" value="P:sphingosine biosynthetic process"/>
    <property type="evidence" value="ECO:0007669"/>
    <property type="project" value="TreeGrafter"/>
</dbReference>
<dbReference type="AlphaFoldDB" id="A0A914PAH1"/>
<dbReference type="Gene3D" id="3.40.640.10">
    <property type="entry name" value="Type I PLP-dependent aspartate aminotransferase-like (Major domain)"/>
    <property type="match status" value="1"/>
</dbReference>
<dbReference type="PANTHER" id="PTHR13693">
    <property type="entry name" value="CLASS II AMINOTRANSFERASE/8-AMINO-7-OXONONANOATE SYNTHASE"/>
    <property type="match status" value="1"/>
</dbReference>
<evidence type="ECO:0000256" key="2">
    <source>
        <dbReference type="ARBA" id="ARBA00008392"/>
    </source>
</evidence>
<evidence type="ECO:0000256" key="4">
    <source>
        <dbReference type="ARBA" id="ARBA00023315"/>
    </source>
</evidence>
<evidence type="ECO:0000313" key="7">
    <source>
        <dbReference type="WBParaSite" id="PDA_v2.g12287.t1"/>
    </source>
</evidence>
<feature type="domain" description="Aminotransferase class I/classII large" evidence="5">
    <location>
        <begin position="14"/>
        <end position="112"/>
    </location>
</feature>
<evidence type="ECO:0000256" key="3">
    <source>
        <dbReference type="ARBA" id="ARBA00022679"/>
    </source>
</evidence>
<keyword evidence="6" id="KW-1185">Reference proteome</keyword>
<dbReference type="InterPro" id="IPR050087">
    <property type="entry name" value="AON_synthase_class-II"/>
</dbReference>
<dbReference type="Gene3D" id="3.90.1150.10">
    <property type="entry name" value="Aspartate Aminotransferase, domain 1"/>
    <property type="match status" value="1"/>
</dbReference>
<dbReference type="GO" id="GO:0046513">
    <property type="term" value="P:ceramide biosynthetic process"/>
    <property type="evidence" value="ECO:0007669"/>
    <property type="project" value="TreeGrafter"/>
</dbReference>
<sequence length="130" mass="14331">MYFAFAILYTGKFTDVINVGSYNYLGFSHNDGPCAQRAIAQIEQHGVSSASIPNEFAAFKIQYELEQQLAEFVGCEDAMVCPMGFGTNSMNLPAIANENTLVLSDELNHASLVSPSFLFLFFFLFCSADQ</sequence>
<dbReference type="InterPro" id="IPR015424">
    <property type="entry name" value="PyrdxlP-dep_Trfase"/>
</dbReference>
<evidence type="ECO:0000313" key="6">
    <source>
        <dbReference type="Proteomes" id="UP000887578"/>
    </source>
</evidence>
<keyword evidence="4" id="KW-0012">Acyltransferase</keyword>
<name>A0A914PAH1_9BILA</name>
<dbReference type="GO" id="GO:0016020">
    <property type="term" value="C:membrane"/>
    <property type="evidence" value="ECO:0007669"/>
    <property type="project" value="GOC"/>
</dbReference>
<proteinExistence type="inferred from homology"/>
<dbReference type="GO" id="GO:0004758">
    <property type="term" value="F:serine C-palmitoyltransferase activity"/>
    <property type="evidence" value="ECO:0007669"/>
    <property type="project" value="TreeGrafter"/>
</dbReference>
<dbReference type="Pfam" id="PF00155">
    <property type="entry name" value="Aminotran_1_2"/>
    <property type="match status" value="1"/>
</dbReference>